<dbReference type="Pfam" id="PF05331">
    <property type="entry name" value="DUF742"/>
    <property type="match status" value="1"/>
</dbReference>
<comment type="caution">
    <text evidence="1">The sequence shown here is derived from an EMBL/GenBank/DDBJ whole genome shotgun (WGS) entry which is preliminary data.</text>
</comment>
<reference evidence="1 2" key="1">
    <citation type="submission" date="2020-07" db="EMBL/GenBank/DDBJ databases">
        <title>Sequencing the genomes of 1000 actinobacteria strains.</title>
        <authorList>
            <person name="Klenk H.-P."/>
        </authorList>
    </citation>
    <scope>NUCLEOTIDE SEQUENCE [LARGE SCALE GENOMIC DNA]</scope>
    <source>
        <strain evidence="1 2">DSM 45763</strain>
    </source>
</reference>
<dbReference type="InterPro" id="IPR007995">
    <property type="entry name" value="DUF742"/>
</dbReference>
<evidence type="ECO:0000313" key="1">
    <source>
        <dbReference type="EMBL" id="NYF40530.1"/>
    </source>
</evidence>
<sequence>MTDHWLDDAGPIVRPYTLTRGRTRGSGASFDLLATVVVVRSPQEDLPPEHVLIMDACRSPTSVAEMASATGLPVGVIRVLLGDLRDSGLVAIRPPTPIAALPRENVLREVLAGLKGL</sequence>
<dbReference type="RefSeq" id="WP_179820375.1">
    <property type="nucleotide sequence ID" value="NZ_CP192034.1"/>
</dbReference>
<gene>
    <name evidence="1" type="ORF">HDA43_002689</name>
</gene>
<evidence type="ECO:0008006" key="3">
    <source>
        <dbReference type="Google" id="ProtNLM"/>
    </source>
</evidence>
<keyword evidence="2" id="KW-1185">Reference proteome</keyword>
<evidence type="ECO:0000313" key="2">
    <source>
        <dbReference type="Proteomes" id="UP000576393"/>
    </source>
</evidence>
<protein>
    <recommendedName>
        <fullName evidence="3">DUF742 domain-containing protein</fullName>
    </recommendedName>
</protein>
<organism evidence="1 2">
    <name type="scientific">Streptosporangium sandarakinum</name>
    <dbReference type="NCBI Taxonomy" id="1260955"/>
    <lineage>
        <taxon>Bacteria</taxon>
        <taxon>Bacillati</taxon>
        <taxon>Actinomycetota</taxon>
        <taxon>Actinomycetes</taxon>
        <taxon>Streptosporangiales</taxon>
        <taxon>Streptosporangiaceae</taxon>
        <taxon>Streptosporangium</taxon>
    </lineage>
</organism>
<dbReference type="PANTHER" id="PTHR36221">
    <property type="entry name" value="DUF742 DOMAIN-CONTAINING PROTEIN"/>
    <property type="match status" value="1"/>
</dbReference>
<accession>A0A852UX66</accession>
<dbReference type="Proteomes" id="UP000576393">
    <property type="component" value="Unassembled WGS sequence"/>
</dbReference>
<proteinExistence type="predicted"/>
<dbReference type="PANTHER" id="PTHR36221:SF1">
    <property type="entry name" value="DUF742 DOMAIN-CONTAINING PROTEIN"/>
    <property type="match status" value="1"/>
</dbReference>
<dbReference type="AlphaFoldDB" id="A0A852UX66"/>
<dbReference type="EMBL" id="JACCCO010000001">
    <property type="protein sequence ID" value="NYF40530.1"/>
    <property type="molecule type" value="Genomic_DNA"/>
</dbReference>
<name>A0A852UX66_9ACTN</name>